<dbReference type="Gene3D" id="2.30.30.830">
    <property type="match status" value="1"/>
</dbReference>
<dbReference type="PROSITE" id="PS51257">
    <property type="entry name" value="PROKAR_LIPOPROTEIN"/>
    <property type="match status" value="1"/>
</dbReference>
<organism evidence="1 2">
    <name type="scientific">Pseudidiomarina maritima</name>
    <dbReference type="NCBI Taxonomy" id="519453"/>
    <lineage>
        <taxon>Bacteria</taxon>
        <taxon>Pseudomonadati</taxon>
        <taxon>Pseudomonadota</taxon>
        <taxon>Gammaproteobacteria</taxon>
        <taxon>Alteromonadales</taxon>
        <taxon>Idiomarinaceae</taxon>
        <taxon>Pseudidiomarina</taxon>
    </lineage>
</organism>
<dbReference type="Pfam" id="PF04351">
    <property type="entry name" value="PilP"/>
    <property type="match status" value="1"/>
</dbReference>
<dbReference type="EMBL" id="QGTT01000014">
    <property type="protein sequence ID" value="PWW10432.1"/>
    <property type="molecule type" value="Genomic_DNA"/>
</dbReference>
<name>A0A317Q859_9GAMM</name>
<dbReference type="Proteomes" id="UP000246964">
    <property type="component" value="Unassembled WGS sequence"/>
</dbReference>
<proteinExistence type="predicted"/>
<protein>
    <submittedName>
        <fullName evidence="1">Type IV pilus assembly protein PilP</fullName>
    </submittedName>
</protein>
<dbReference type="AlphaFoldDB" id="A0A317Q859"/>
<evidence type="ECO:0000313" key="2">
    <source>
        <dbReference type="Proteomes" id="UP000246964"/>
    </source>
</evidence>
<dbReference type="RefSeq" id="WP_110076437.1">
    <property type="nucleotide sequence ID" value="NZ_QGTT01000014.1"/>
</dbReference>
<reference evidence="1 2" key="1">
    <citation type="submission" date="2018-05" db="EMBL/GenBank/DDBJ databases">
        <title>Freshwater and sediment microbial communities from various areas in North America, analyzing microbe dynamics in response to fracking.</title>
        <authorList>
            <person name="Lamendella R."/>
        </authorList>
    </citation>
    <scope>NUCLEOTIDE SEQUENCE [LARGE SCALE GENOMIC DNA]</scope>
    <source>
        <strain evidence="1 2">125B1</strain>
    </source>
</reference>
<evidence type="ECO:0000313" key="1">
    <source>
        <dbReference type="EMBL" id="PWW10432.1"/>
    </source>
</evidence>
<sequence>MISLPPRRLGLSFISVTCVLLVGCAPVSLSDLEQFKQGVQQRAQPGISPAPELPELARMGYLGQSARNPFQPTPVQAQAIQSGAGSCPQPNLNRAKGALEAVALDQLTFTGTLRTGVSGLTALVVSNEGRLYRVTQGQYLGLNMGEVLTISPKAIAIREWIATGDGCWQRRDVSLTLLNSQRN</sequence>
<comment type="caution">
    <text evidence="1">The sequence shown here is derived from an EMBL/GenBank/DDBJ whole genome shotgun (WGS) entry which is preliminary data.</text>
</comment>
<dbReference type="PIRSF" id="PIRSF016481">
    <property type="entry name" value="Pilus_assembly_PilP"/>
    <property type="match status" value="1"/>
</dbReference>
<keyword evidence="2" id="KW-1185">Reference proteome</keyword>
<accession>A0A317Q859</accession>
<gene>
    <name evidence="1" type="ORF">DET45_11413</name>
</gene>
<dbReference type="InterPro" id="IPR007446">
    <property type="entry name" value="PilP"/>
</dbReference>
<dbReference type="OrthoDB" id="5296580at2"/>